<dbReference type="GO" id="GO:0008168">
    <property type="term" value="F:methyltransferase activity"/>
    <property type="evidence" value="ECO:0007669"/>
    <property type="project" value="UniProtKB-KW"/>
</dbReference>
<evidence type="ECO:0000313" key="3">
    <source>
        <dbReference type="EMBL" id="ADF51825.1"/>
    </source>
</evidence>
<dbReference type="HOGENOM" id="CLU_989431_0_0_10"/>
<dbReference type="AlphaFoldDB" id="D5BKE5"/>
<dbReference type="KEGG" id="zpr:ZPR_1490"/>
<dbReference type="PANTHER" id="PTHR43619:SF2">
    <property type="entry name" value="S-ADENOSYL-L-METHIONINE-DEPENDENT METHYLTRANSFERASES SUPERFAMILY PROTEIN"/>
    <property type="match status" value="1"/>
</dbReference>
<gene>
    <name evidence="3" type="ordered locus">ZPR_1490</name>
</gene>
<dbReference type="eggNOG" id="COG3315">
    <property type="taxonomic scope" value="Bacteria"/>
</dbReference>
<dbReference type="Proteomes" id="UP000001654">
    <property type="component" value="Chromosome"/>
</dbReference>
<evidence type="ECO:0000256" key="1">
    <source>
        <dbReference type="ARBA" id="ARBA00022603"/>
    </source>
</evidence>
<dbReference type="InterPro" id="IPR007213">
    <property type="entry name" value="Ppm1/Ppm2/Tcmp"/>
</dbReference>
<dbReference type="Pfam" id="PF04072">
    <property type="entry name" value="LCM"/>
    <property type="match status" value="1"/>
</dbReference>
<dbReference type="GO" id="GO:0032259">
    <property type="term" value="P:methylation"/>
    <property type="evidence" value="ECO:0007669"/>
    <property type="project" value="UniProtKB-KW"/>
</dbReference>
<protein>
    <submittedName>
        <fullName evidence="3">Possible Adenosine-deaminase (Editase) domain protein</fullName>
    </submittedName>
</protein>
<dbReference type="OrthoDB" id="1186348at2"/>
<accession>D5BKE5</accession>
<dbReference type="STRING" id="655815.ZPR_1490"/>
<dbReference type="PANTHER" id="PTHR43619">
    <property type="entry name" value="S-ADENOSYL-L-METHIONINE-DEPENDENT METHYLTRANSFERASE YKTD-RELATED"/>
    <property type="match status" value="1"/>
</dbReference>
<evidence type="ECO:0000313" key="4">
    <source>
        <dbReference type="Proteomes" id="UP000001654"/>
    </source>
</evidence>
<name>D5BKE5_ZUNPS</name>
<dbReference type="InterPro" id="IPR029063">
    <property type="entry name" value="SAM-dependent_MTases_sf"/>
</dbReference>
<sequence length="284" mass="33634">MEHQKNIGVHETAFVTSAFRATDEKLSQDIFARLWQNPKTDRWIIDYLQEVSSEEPFTHCLRNRFFLTHLNELLEKEAITVLINFGSGFSMYPFLLNEKLTHIEIDKPKIITYKKQHIEQWQSEGVLPKRNIHFIGVDFSTDYKDDLLTKLNAIKGNQACFILIEGVLFFLNREETHGLFNLFDEIQKPGDYIGSASFQEKIKETQAFKNLLRFFNVKVSKTSKDDYQTIDDQFYTTIPNYRLMDQQDYFSLSKKYAHKIAEEKTMILNENFYLLKKNNQFYNN</sequence>
<keyword evidence="1" id="KW-0489">Methyltransferase</keyword>
<evidence type="ECO:0000256" key="2">
    <source>
        <dbReference type="ARBA" id="ARBA00022679"/>
    </source>
</evidence>
<dbReference type="SUPFAM" id="SSF53335">
    <property type="entry name" value="S-adenosyl-L-methionine-dependent methyltransferases"/>
    <property type="match status" value="1"/>
</dbReference>
<organism evidence="3 4">
    <name type="scientific">Zunongwangia profunda (strain DSM 18752 / CCTCC AB 206139 / SM-A87)</name>
    <name type="common">Wangia profunda</name>
    <dbReference type="NCBI Taxonomy" id="655815"/>
    <lineage>
        <taxon>Bacteria</taxon>
        <taxon>Pseudomonadati</taxon>
        <taxon>Bacteroidota</taxon>
        <taxon>Flavobacteriia</taxon>
        <taxon>Flavobacteriales</taxon>
        <taxon>Flavobacteriaceae</taxon>
        <taxon>Zunongwangia</taxon>
    </lineage>
</organism>
<dbReference type="EMBL" id="CP001650">
    <property type="protein sequence ID" value="ADF51825.1"/>
    <property type="molecule type" value="Genomic_DNA"/>
</dbReference>
<dbReference type="RefSeq" id="WP_013070970.1">
    <property type="nucleotide sequence ID" value="NC_014041.1"/>
</dbReference>
<keyword evidence="4" id="KW-1185">Reference proteome</keyword>
<proteinExistence type="predicted"/>
<reference evidence="3 4" key="1">
    <citation type="journal article" date="2010" name="BMC Genomics">
        <title>The complete genome of Zunongwangia profunda SM-A87 reveals its adaptation to the deep-sea environment and ecological role in sedimentary organic nitrogen degradation.</title>
        <authorList>
            <person name="Qin Q.L."/>
            <person name="Zhang X.Y."/>
            <person name="Wang X.M."/>
            <person name="Liu G.M."/>
            <person name="Chen X.L."/>
            <person name="Xie B.B."/>
            <person name="Dang H.Y."/>
            <person name="Zhou B.C."/>
            <person name="Yu J."/>
            <person name="Zhang Y.Z."/>
        </authorList>
    </citation>
    <scope>NUCLEOTIDE SEQUENCE [LARGE SCALE GENOMIC DNA]</scope>
    <source>
        <strain evidence="4">DSM 18752 / CCTCC AB 206139 / SM-A87</strain>
    </source>
</reference>
<keyword evidence="2" id="KW-0808">Transferase</keyword>
<dbReference type="Gene3D" id="3.40.50.150">
    <property type="entry name" value="Vaccinia Virus protein VP39"/>
    <property type="match status" value="1"/>
</dbReference>